<dbReference type="GO" id="GO:0008237">
    <property type="term" value="F:metallopeptidase activity"/>
    <property type="evidence" value="ECO:0007669"/>
    <property type="project" value="UniProtKB-UniRule"/>
</dbReference>
<keyword evidence="8 14" id="KW-0378">Hydrolase</keyword>
<accession>A0A4Y4D466</accession>
<dbReference type="InterPro" id="IPR046342">
    <property type="entry name" value="CBS_dom_sf"/>
</dbReference>
<keyword evidence="6 14" id="KW-0479">Metal-binding</keyword>
<evidence type="ECO:0000256" key="16">
    <source>
        <dbReference type="PIRSR" id="PIRSR006404-2"/>
    </source>
</evidence>
<keyword evidence="4 14" id="KW-0645">Protease</keyword>
<organism evidence="19 20">
    <name type="scientific">Kocuria varians</name>
    <name type="common">Micrococcus varians</name>
    <dbReference type="NCBI Taxonomy" id="1272"/>
    <lineage>
        <taxon>Bacteria</taxon>
        <taxon>Bacillati</taxon>
        <taxon>Actinomycetota</taxon>
        <taxon>Actinomycetes</taxon>
        <taxon>Micrococcales</taxon>
        <taxon>Micrococcaceae</taxon>
        <taxon>Kocuria</taxon>
    </lineage>
</organism>
<dbReference type="OrthoDB" id="9781963at2"/>
<feature type="active site" evidence="15">
    <location>
        <position position="94"/>
    </location>
</feature>
<comment type="cofactor">
    <cofactor evidence="14 16">
        <name>Zn(2+)</name>
        <dbReference type="ChEBI" id="CHEBI:29105"/>
    </cofactor>
    <text evidence="14 16">Binds 1 zinc ion per subunit.</text>
</comment>
<feature type="domain" description="Peptidase M50" evidence="18">
    <location>
        <begin position="165"/>
        <end position="226"/>
    </location>
</feature>
<sequence length="401" mass="42690">MNPMPDPRLPAPDDAVPHDAAPPADPVPRVRGLRLGRVAGVEIRLDRSWFLIAALTVVMYGPVLWRVYPELGWLNLVVALGFAVGLAVSVLVHELAHAAAGRRAGWPVDRIVLTLMGGHTTFGTVRARPLATAVVSLAGPLSNVVLAVVGELLLRGAPDGSAGPWWALAELLVLANWVLGVFNLLPGLPLDGGRVVEALVWAVTRSESRGTAVAAWCGRGIAALLALWVLWTQQWRQPSVLVVSLLVIGFIVVGAGQALRQARLMGTLDAVRADRIARPALEFSPVTPLSVVDATVAAATGDDYRGWVPDVVARDDARGTVGVLDPSLAVRVPDAHRARTGLGDVCRWYPREAVVTGGVAGGELARRMEGARRQWLWVVDDAGHVTGVVHHEDLARHALRG</sequence>
<feature type="binding site" evidence="16">
    <location>
        <position position="97"/>
    </location>
    <ligand>
        <name>Zn(2+)</name>
        <dbReference type="ChEBI" id="CHEBI:29105"/>
        <note>catalytic</note>
    </ligand>
</feature>
<keyword evidence="20" id="KW-1185">Reference proteome</keyword>
<comment type="similarity">
    <text evidence="2 14">Belongs to the peptidase M50B family.</text>
</comment>
<keyword evidence="9 14" id="KW-0862">Zinc</keyword>
<dbReference type="PANTHER" id="PTHR39188">
    <property type="entry name" value="MEMBRANE-ASSOCIATED ZINC METALLOPROTEASE M50B"/>
    <property type="match status" value="1"/>
</dbReference>
<evidence type="ECO:0000256" key="13">
    <source>
        <dbReference type="ARBA" id="ARBA00023136"/>
    </source>
</evidence>
<dbReference type="SUPFAM" id="SSF54631">
    <property type="entry name" value="CBS-domain pair"/>
    <property type="match status" value="1"/>
</dbReference>
<dbReference type="InterPro" id="IPR008915">
    <property type="entry name" value="Peptidase_M50"/>
</dbReference>
<feature type="domain" description="Peptidase M50" evidence="18">
    <location>
        <begin position="82"/>
        <end position="150"/>
    </location>
</feature>
<protein>
    <recommendedName>
        <fullName evidence="14">Zinc metalloprotease</fullName>
    </recommendedName>
</protein>
<dbReference type="AlphaFoldDB" id="A0A4Y4D466"/>
<dbReference type="Pfam" id="PF02163">
    <property type="entry name" value="Peptidase_M50"/>
    <property type="match status" value="2"/>
</dbReference>
<evidence type="ECO:0000256" key="17">
    <source>
        <dbReference type="SAM" id="MobiDB-lite"/>
    </source>
</evidence>
<feature type="transmembrane region" description="Helical" evidence="14">
    <location>
        <begin position="130"/>
        <end position="153"/>
    </location>
</feature>
<keyword evidence="3 14" id="KW-1003">Cell membrane</keyword>
<gene>
    <name evidence="19" type="ORF">KVA01_06590</name>
</gene>
<keyword evidence="13 14" id="KW-0472">Membrane</keyword>
<comment type="caution">
    <text evidence="19">The sequence shown here is derived from an EMBL/GenBank/DDBJ whole genome shotgun (WGS) entry which is preliminary data.</text>
</comment>
<feature type="compositionally biased region" description="Low complexity" evidence="17">
    <location>
        <begin position="12"/>
        <end position="25"/>
    </location>
</feature>
<keyword evidence="11 14" id="KW-0482">Metalloprotease</keyword>
<reference evidence="19 20" key="1">
    <citation type="submission" date="2019-06" db="EMBL/GenBank/DDBJ databases">
        <title>Whole genome shotgun sequence of Kocuria varians NBRC 15358.</title>
        <authorList>
            <person name="Hosoyama A."/>
            <person name="Uohara A."/>
            <person name="Ohji S."/>
            <person name="Ichikawa N."/>
        </authorList>
    </citation>
    <scope>NUCLEOTIDE SEQUENCE [LARGE SCALE GENOMIC DNA]</scope>
    <source>
        <strain evidence="19 20">NBRC 15358</strain>
    </source>
</reference>
<feature type="transmembrane region" description="Helical" evidence="14">
    <location>
        <begin position="49"/>
        <end position="67"/>
    </location>
</feature>
<evidence type="ECO:0000256" key="5">
    <source>
        <dbReference type="ARBA" id="ARBA00022692"/>
    </source>
</evidence>
<dbReference type="Proteomes" id="UP000315730">
    <property type="component" value="Unassembled WGS sequence"/>
</dbReference>
<evidence type="ECO:0000256" key="15">
    <source>
        <dbReference type="PIRSR" id="PIRSR006404-1"/>
    </source>
</evidence>
<feature type="compositionally biased region" description="Pro residues" evidence="17">
    <location>
        <begin position="1"/>
        <end position="10"/>
    </location>
</feature>
<evidence type="ECO:0000256" key="14">
    <source>
        <dbReference type="PIRNR" id="PIRNR006404"/>
    </source>
</evidence>
<evidence type="ECO:0000256" key="12">
    <source>
        <dbReference type="ARBA" id="ARBA00023122"/>
    </source>
</evidence>
<evidence type="ECO:0000256" key="2">
    <source>
        <dbReference type="ARBA" id="ARBA00007931"/>
    </source>
</evidence>
<evidence type="ECO:0000313" key="19">
    <source>
        <dbReference type="EMBL" id="GEC98504.1"/>
    </source>
</evidence>
<keyword evidence="5 14" id="KW-0812">Transmembrane</keyword>
<evidence type="ECO:0000256" key="1">
    <source>
        <dbReference type="ARBA" id="ARBA00004651"/>
    </source>
</evidence>
<keyword evidence="12" id="KW-0129">CBS domain</keyword>
<feature type="region of interest" description="Disordered" evidence="17">
    <location>
        <begin position="1"/>
        <end position="25"/>
    </location>
</feature>
<dbReference type="GO" id="GO:0006508">
    <property type="term" value="P:proteolysis"/>
    <property type="evidence" value="ECO:0007669"/>
    <property type="project" value="UniProtKB-KW"/>
</dbReference>
<evidence type="ECO:0000256" key="7">
    <source>
        <dbReference type="ARBA" id="ARBA00022737"/>
    </source>
</evidence>
<evidence type="ECO:0000256" key="11">
    <source>
        <dbReference type="ARBA" id="ARBA00023049"/>
    </source>
</evidence>
<dbReference type="EMBL" id="BJNW01000004">
    <property type="protein sequence ID" value="GEC98504.1"/>
    <property type="molecule type" value="Genomic_DNA"/>
</dbReference>
<evidence type="ECO:0000256" key="3">
    <source>
        <dbReference type="ARBA" id="ARBA00022475"/>
    </source>
</evidence>
<dbReference type="GO" id="GO:0005886">
    <property type="term" value="C:plasma membrane"/>
    <property type="evidence" value="ECO:0007669"/>
    <property type="project" value="UniProtKB-SubCell"/>
</dbReference>
<evidence type="ECO:0000256" key="6">
    <source>
        <dbReference type="ARBA" id="ARBA00022723"/>
    </source>
</evidence>
<evidence type="ECO:0000256" key="10">
    <source>
        <dbReference type="ARBA" id="ARBA00022989"/>
    </source>
</evidence>
<dbReference type="GO" id="GO:0046872">
    <property type="term" value="F:metal ion binding"/>
    <property type="evidence" value="ECO:0007669"/>
    <property type="project" value="UniProtKB-UniRule"/>
</dbReference>
<dbReference type="PIRSF" id="PIRSF006404">
    <property type="entry name" value="UCP006404_Pept_M50_CBS"/>
    <property type="match status" value="1"/>
</dbReference>
<feature type="transmembrane region" description="Helical" evidence="14">
    <location>
        <begin position="165"/>
        <end position="185"/>
    </location>
</feature>
<feature type="transmembrane region" description="Helical" evidence="14">
    <location>
        <begin position="73"/>
        <end position="93"/>
    </location>
</feature>
<evidence type="ECO:0000256" key="8">
    <source>
        <dbReference type="ARBA" id="ARBA00022801"/>
    </source>
</evidence>
<feature type="binding site" evidence="16">
    <location>
        <position position="191"/>
    </location>
    <ligand>
        <name>Zn(2+)</name>
        <dbReference type="ChEBI" id="CHEBI:29105"/>
        <note>catalytic</note>
    </ligand>
</feature>
<keyword evidence="10 14" id="KW-1133">Transmembrane helix</keyword>
<dbReference type="InterPro" id="IPR016483">
    <property type="entry name" value="UCP006404_Pept_M50_CBS"/>
</dbReference>
<dbReference type="STRING" id="1272.GCA_900014985_00431"/>
<evidence type="ECO:0000256" key="4">
    <source>
        <dbReference type="ARBA" id="ARBA00022670"/>
    </source>
</evidence>
<feature type="transmembrane region" description="Helical" evidence="14">
    <location>
        <begin position="237"/>
        <end position="259"/>
    </location>
</feature>
<keyword evidence="7" id="KW-0677">Repeat</keyword>
<proteinExistence type="inferred from homology"/>
<name>A0A4Y4D466_KOCVA</name>
<dbReference type="PANTHER" id="PTHR39188:SF3">
    <property type="entry name" value="STAGE IV SPORULATION PROTEIN FB"/>
    <property type="match status" value="1"/>
</dbReference>
<evidence type="ECO:0000256" key="9">
    <source>
        <dbReference type="ARBA" id="ARBA00022833"/>
    </source>
</evidence>
<evidence type="ECO:0000259" key="18">
    <source>
        <dbReference type="Pfam" id="PF02163"/>
    </source>
</evidence>
<feature type="binding site" evidence="16">
    <location>
        <position position="93"/>
    </location>
    <ligand>
        <name>Zn(2+)</name>
        <dbReference type="ChEBI" id="CHEBI:29105"/>
        <note>catalytic</note>
    </ligand>
</feature>
<feature type="transmembrane region" description="Helical" evidence="14">
    <location>
        <begin position="213"/>
        <end position="231"/>
    </location>
</feature>
<comment type="subcellular location">
    <subcellularLocation>
        <location evidence="1 14">Cell membrane</location>
        <topology evidence="1 14">Multi-pass membrane protein</topology>
    </subcellularLocation>
</comment>
<evidence type="ECO:0000313" key="20">
    <source>
        <dbReference type="Proteomes" id="UP000315730"/>
    </source>
</evidence>